<comment type="caution">
    <text evidence="2">The sequence shown here is derived from an EMBL/GenBank/DDBJ whole genome shotgun (WGS) entry which is preliminary data.</text>
</comment>
<gene>
    <name evidence="2" type="ORF">AVEN_272698_1</name>
</gene>
<sequence>MENKLGDLESGTGNEIDFVHSTSSESSDDSFIHSFELLRTLKCTKFQSSDASGSENHENSEHSSLASRDGATGAAEKRVRAMNSWTCSYQNFVEKEMPLGDTKYSSGLATNGSIDTKRLKPMIPPYASRI</sequence>
<dbReference type="AlphaFoldDB" id="A0A4Y2LB78"/>
<name>A0A4Y2LB78_ARAVE</name>
<feature type="region of interest" description="Disordered" evidence="1">
    <location>
        <begin position="1"/>
        <end position="29"/>
    </location>
</feature>
<evidence type="ECO:0000256" key="1">
    <source>
        <dbReference type="SAM" id="MobiDB-lite"/>
    </source>
</evidence>
<feature type="region of interest" description="Disordered" evidence="1">
    <location>
        <begin position="48"/>
        <end position="77"/>
    </location>
</feature>
<evidence type="ECO:0000313" key="3">
    <source>
        <dbReference type="Proteomes" id="UP000499080"/>
    </source>
</evidence>
<organism evidence="2 3">
    <name type="scientific">Araneus ventricosus</name>
    <name type="common">Orbweaver spider</name>
    <name type="synonym">Epeira ventricosa</name>
    <dbReference type="NCBI Taxonomy" id="182803"/>
    <lineage>
        <taxon>Eukaryota</taxon>
        <taxon>Metazoa</taxon>
        <taxon>Ecdysozoa</taxon>
        <taxon>Arthropoda</taxon>
        <taxon>Chelicerata</taxon>
        <taxon>Arachnida</taxon>
        <taxon>Araneae</taxon>
        <taxon>Araneomorphae</taxon>
        <taxon>Entelegynae</taxon>
        <taxon>Araneoidea</taxon>
        <taxon>Araneidae</taxon>
        <taxon>Araneus</taxon>
    </lineage>
</organism>
<dbReference type="EMBL" id="BGPR01005608">
    <property type="protein sequence ID" value="GBN11762.1"/>
    <property type="molecule type" value="Genomic_DNA"/>
</dbReference>
<proteinExistence type="predicted"/>
<dbReference type="Proteomes" id="UP000499080">
    <property type="component" value="Unassembled WGS sequence"/>
</dbReference>
<keyword evidence="3" id="KW-1185">Reference proteome</keyword>
<evidence type="ECO:0000313" key="2">
    <source>
        <dbReference type="EMBL" id="GBN11762.1"/>
    </source>
</evidence>
<reference evidence="2 3" key="1">
    <citation type="journal article" date="2019" name="Sci. Rep.">
        <title>Orb-weaving spider Araneus ventricosus genome elucidates the spidroin gene catalogue.</title>
        <authorList>
            <person name="Kono N."/>
            <person name="Nakamura H."/>
            <person name="Ohtoshi R."/>
            <person name="Moran D.A.P."/>
            <person name="Shinohara A."/>
            <person name="Yoshida Y."/>
            <person name="Fujiwara M."/>
            <person name="Mori M."/>
            <person name="Tomita M."/>
            <person name="Arakawa K."/>
        </authorList>
    </citation>
    <scope>NUCLEOTIDE SEQUENCE [LARGE SCALE GENOMIC DNA]</scope>
</reference>
<accession>A0A4Y2LB78</accession>
<protein>
    <submittedName>
        <fullName evidence="2">Uncharacterized protein</fullName>
    </submittedName>
</protein>